<evidence type="ECO:0000313" key="9">
    <source>
        <dbReference type="EMBL" id="PHZ84244.1"/>
    </source>
</evidence>
<feature type="binding site" evidence="7">
    <location>
        <position position="200"/>
    </location>
    <ligand>
        <name>Fe(2+)</name>
        <dbReference type="ChEBI" id="CHEBI:29033"/>
    </ligand>
</feature>
<dbReference type="InterPro" id="IPR033659">
    <property type="entry name" value="Ferrochelatase_N"/>
</dbReference>
<dbReference type="InterPro" id="IPR033644">
    <property type="entry name" value="Ferrochelatase_C"/>
</dbReference>
<keyword evidence="7" id="KW-0479">Metal-binding</keyword>
<organism evidence="9 10">
    <name type="scientific">Paremcibacter congregatus</name>
    <dbReference type="NCBI Taxonomy" id="2043170"/>
    <lineage>
        <taxon>Bacteria</taxon>
        <taxon>Pseudomonadati</taxon>
        <taxon>Pseudomonadota</taxon>
        <taxon>Alphaproteobacteria</taxon>
        <taxon>Emcibacterales</taxon>
        <taxon>Emcibacteraceae</taxon>
        <taxon>Paremcibacter</taxon>
    </lineage>
</organism>
<dbReference type="Proteomes" id="UP000229730">
    <property type="component" value="Unassembled WGS sequence"/>
</dbReference>
<dbReference type="InterPro" id="IPR019772">
    <property type="entry name" value="Ferrochelatase_AS"/>
</dbReference>
<dbReference type="CDD" id="cd03411">
    <property type="entry name" value="Ferrochelatase_N"/>
    <property type="match status" value="1"/>
</dbReference>
<dbReference type="GO" id="GO:0004325">
    <property type="term" value="F:ferrochelatase activity"/>
    <property type="evidence" value="ECO:0007669"/>
    <property type="project" value="UniProtKB-UniRule"/>
</dbReference>
<dbReference type="CDD" id="cd00419">
    <property type="entry name" value="Ferrochelatase_C"/>
    <property type="match status" value="1"/>
</dbReference>
<dbReference type="InterPro" id="IPR001015">
    <property type="entry name" value="Ferrochelatase"/>
</dbReference>
<accession>A0A2G4YPJ1</accession>
<dbReference type="GO" id="GO:0006783">
    <property type="term" value="P:heme biosynthetic process"/>
    <property type="evidence" value="ECO:0007669"/>
    <property type="project" value="UniProtKB-UniRule"/>
</dbReference>
<dbReference type="EC" id="4.98.1.1" evidence="7 8"/>
<reference evidence="9 10" key="1">
    <citation type="submission" date="2017-10" db="EMBL/GenBank/DDBJ databases">
        <title>Frigbacter circumglobatus gen. nov. sp. nov., isolated from sediment cultured in situ.</title>
        <authorList>
            <person name="Zhao Z."/>
        </authorList>
    </citation>
    <scope>NUCLEOTIDE SEQUENCE [LARGE SCALE GENOMIC DNA]</scope>
    <source>
        <strain evidence="9 10">ZYL</strain>
    </source>
</reference>
<dbReference type="RefSeq" id="WP_099474203.1">
    <property type="nucleotide sequence ID" value="NZ_CP041025.1"/>
</dbReference>
<dbReference type="Pfam" id="PF00762">
    <property type="entry name" value="Ferrochelatase"/>
    <property type="match status" value="1"/>
</dbReference>
<dbReference type="AlphaFoldDB" id="A0A2G4YPJ1"/>
<comment type="function">
    <text evidence="7 8">Catalyzes the ferrous insertion into protoporphyrin IX.</text>
</comment>
<evidence type="ECO:0000313" key="10">
    <source>
        <dbReference type="Proteomes" id="UP000229730"/>
    </source>
</evidence>
<keyword evidence="3 7" id="KW-0350">Heme biosynthesis</keyword>
<dbReference type="GO" id="GO:0005737">
    <property type="term" value="C:cytoplasm"/>
    <property type="evidence" value="ECO:0007669"/>
    <property type="project" value="UniProtKB-SubCell"/>
</dbReference>
<keyword evidence="4 7" id="KW-0456">Lyase</keyword>
<name>A0A2G4YPJ1_9PROT</name>
<dbReference type="PANTHER" id="PTHR11108">
    <property type="entry name" value="FERROCHELATASE"/>
    <property type="match status" value="1"/>
</dbReference>
<dbReference type="PANTHER" id="PTHR11108:SF1">
    <property type="entry name" value="FERROCHELATASE, MITOCHONDRIAL"/>
    <property type="match status" value="1"/>
</dbReference>
<comment type="catalytic activity">
    <reaction evidence="6">
        <text>Fe-coproporphyrin III + 2 H(+) = coproporphyrin III + Fe(2+)</text>
        <dbReference type="Rhea" id="RHEA:49572"/>
        <dbReference type="ChEBI" id="CHEBI:15378"/>
        <dbReference type="ChEBI" id="CHEBI:29033"/>
        <dbReference type="ChEBI" id="CHEBI:68438"/>
        <dbReference type="ChEBI" id="CHEBI:131725"/>
        <dbReference type="EC" id="4.99.1.9"/>
    </reaction>
    <physiologicalReaction direction="right-to-left" evidence="6">
        <dbReference type="Rhea" id="RHEA:49574"/>
    </physiologicalReaction>
</comment>
<dbReference type="GO" id="GO:0046872">
    <property type="term" value="F:metal ion binding"/>
    <property type="evidence" value="ECO:0007669"/>
    <property type="project" value="UniProtKB-KW"/>
</dbReference>
<evidence type="ECO:0000256" key="6">
    <source>
        <dbReference type="ARBA" id="ARBA00024536"/>
    </source>
</evidence>
<dbReference type="NCBIfam" id="TIGR00109">
    <property type="entry name" value="hemH"/>
    <property type="match status" value="1"/>
</dbReference>
<evidence type="ECO:0000256" key="7">
    <source>
        <dbReference type="HAMAP-Rule" id="MF_00323"/>
    </source>
</evidence>
<keyword evidence="2 7" id="KW-0408">Iron</keyword>
<comment type="subcellular location">
    <subcellularLocation>
        <location evidence="7 8">Cytoplasm</location>
    </subcellularLocation>
</comment>
<dbReference type="OrthoDB" id="9809741at2"/>
<comment type="similarity">
    <text evidence="1 7 8">Belongs to the ferrochelatase family.</text>
</comment>
<evidence type="ECO:0000256" key="1">
    <source>
        <dbReference type="ARBA" id="ARBA00007718"/>
    </source>
</evidence>
<comment type="pathway">
    <text evidence="7 8">Porphyrin-containing compound metabolism; protoheme biosynthesis; protoheme from protoporphyrin-IX: step 1/1.</text>
</comment>
<evidence type="ECO:0000256" key="8">
    <source>
        <dbReference type="RuleBase" id="RU000607"/>
    </source>
</evidence>
<dbReference type="Gene3D" id="3.40.50.1400">
    <property type="match status" value="2"/>
</dbReference>
<evidence type="ECO:0000256" key="4">
    <source>
        <dbReference type="ARBA" id="ARBA00023239"/>
    </source>
</evidence>
<comment type="caution">
    <text evidence="9">The sequence shown here is derived from an EMBL/GenBank/DDBJ whole genome shotgun (WGS) entry which is preliminary data.</text>
</comment>
<evidence type="ECO:0000256" key="5">
    <source>
        <dbReference type="ARBA" id="ARBA00023244"/>
    </source>
</evidence>
<dbReference type="PROSITE" id="PS00534">
    <property type="entry name" value="FERROCHELATASE"/>
    <property type="match status" value="1"/>
</dbReference>
<sequence>MADCHEKQKVAVVLFNLGGPDSLKAVKPFLFNLFYDPAIIALKNPLRWVVAKLISSRRAPIAKEIYKQMGGKSPILPQTEAQASALEELLNLSGDTTYRCFISMRYWTPVSGETAQKVAAFTPDRIVLLPLYPHYSITTTGSSFIDWMKSAVTAGLTMPYRAVRQYPDQENYIAAQVKVIEDVRAKLDHPENYRILYSAHGLPEKIIEAGDPYRDQIEMTCRLVQEKLGNPDHMLCFQSRVGPLKWIEPYTEDAIKQTVSDDKGIIIVPIAFVSEHSETLVELDIEYREMATELGAKDYVRVPAIGCQPEYIKALAHLTRSAFND</sequence>
<comment type="catalytic activity">
    <reaction evidence="7 8">
        <text>heme b + 2 H(+) = protoporphyrin IX + Fe(2+)</text>
        <dbReference type="Rhea" id="RHEA:22584"/>
        <dbReference type="ChEBI" id="CHEBI:15378"/>
        <dbReference type="ChEBI" id="CHEBI:29033"/>
        <dbReference type="ChEBI" id="CHEBI:57306"/>
        <dbReference type="ChEBI" id="CHEBI:60344"/>
        <dbReference type="EC" id="4.98.1.1"/>
    </reaction>
</comment>
<keyword evidence="5 7" id="KW-0627">Porphyrin biosynthesis</keyword>
<dbReference type="HAMAP" id="MF_00323">
    <property type="entry name" value="Ferrochelatase"/>
    <property type="match status" value="1"/>
</dbReference>
<dbReference type="SUPFAM" id="SSF53800">
    <property type="entry name" value="Chelatase"/>
    <property type="match status" value="1"/>
</dbReference>
<dbReference type="EMBL" id="PDEM01000025">
    <property type="protein sequence ID" value="PHZ84244.1"/>
    <property type="molecule type" value="Genomic_DNA"/>
</dbReference>
<dbReference type="UniPathway" id="UPA00252">
    <property type="reaction ID" value="UER00325"/>
</dbReference>
<evidence type="ECO:0000256" key="2">
    <source>
        <dbReference type="ARBA" id="ARBA00023004"/>
    </source>
</evidence>
<keyword evidence="7 8" id="KW-0963">Cytoplasm</keyword>
<dbReference type="InParanoid" id="A0A2G4YPJ1"/>
<evidence type="ECO:0000256" key="3">
    <source>
        <dbReference type="ARBA" id="ARBA00023133"/>
    </source>
</evidence>
<protein>
    <recommendedName>
        <fullName evidence="7 8">Ferrochelatase</fullName>
        <ecNumber evidence="7 8">4.98.1.1</ecNumber>
    </recommendedName>
    <alternativeName>
        <fullName evidence="7">Heme synthase</fullName>
    </alternativeName>
    <alternativeName>
        <fullName evidence="7">Protoheme ferro-lyase</fullName>
    </alternativeName>
</protein>
<feature type="binding site" evidence="7">
    <location>
        <position position="278"/>
    </location>
    <ligand>
        <name>Fe(2+)</name>
        <dbReference type="ChEBI" id="CHEBI:29033"/>
    </ligand>
</feature>
<gene>
    <name evidence="7 9" type="primary">hemH</name>
    <name evidence="9" type="ORF">CRD36_13720</name>
</gene>
<keyword evidence="10" id="KW-1185">Reference proteome</keyword>
<proteinExistence type="inferred from homology"/>